<evidence type="ECO:0000256" key="11">
    <source>
        <dbReference type="ARBA" id="ARBA00030128"/>
    </source>
</evidence>
<comment type="subcellular location">
    <subcellularLocation>
        <location evidence="2 13">Cytoplasm</location>
    </subcellularLocation>
</comment>
<evidence type="ECO:0000313" key="16">
    <source>
        <dbReference type="Proteomes" id="UP000183447"/>
    </source>
</evidence>
<evidence type="ECO:0000256" key="4">
    <source>
        <dbReference type="ARBA" id="ARBA00012961"/>
    </source>
</evidence>
<dbReference type="SMART" id="SM00072">
    <property type="entry name" value="GuKc"/>
    <property type="match status" value="1"/>
</dbReference>
<dbReference type="Proteomes" id="UP000183447">
    <property type="component" value="Unassembled WGS sequence"/>
</dbReference>
<evidence type="ECO:0000256" key="13">
    <source>
        <dbReference type="HAMAP-Rule" id="MF_00328"/>
    </source>
</evidence>
<keyword evidence="16" id="KW-1185">Reference proteome</keyword>
<keyword evidence="8 13" id="KW-0547">Nucleotide-binding</keyword>
<protein>
    <recommendedName>
        <fullName evidence="5 13">Guanylate kinase</fullName>
        <ecNumber evidence="4 13">2.7.4.8</ecNumber>
    </recommendedName>
    <alternativeName>
        <fullName evidence="11 13">GMP kinase</fullName>
    </alternativeName>
</protein>
<dbReference type="Gene3D" id="3.30.63.10">
    <property type="entry name" value="Guanylate Kinase phosphate binding domain"/>
    <property type="match status" value="1"/>
</dbReference>
<organism evidence="15 16">
    <name type="scientific">Devosia enhydra</name>
    <dbReference type="NCBI Taxonomy" id="665118"/>
    <lineage>
        <taxon>Bacteria</taxon>
        <taxon>Pseudomonadati</taxon>
        <taxon>Pseudomonadota</taxon>
        <taxon>Alphaproteobacteria</taxon>
        <taxon>Hyphomicrobiales</taxon>
        <taxon>Devosiaceae</taxon>
        <taxon>Devosia</taxon>
    </lineage>
</organism>
<dbReference type="PANTHER" id="PTHR23117:SF13">
    <property type="entry name" value="GUANYLATE KINASE"/>
    <property type="match status" value="1"/>
</dbReference>
<gene>
    <name evidence="13" type="primary">gmk</name>
    <name evidence="15" type="ORF">SAMN02983003_0185</name>
</gene>
<dbReference type="EMBL" id="FPKU01000001">
    <property type="protein sequence ID" value="SFZ80874.1"/>
    <property type="molecule type" value="Genomic_DNA"/>
</dbReference>
<dbReference type="GO" id="GO:0005829">
    <property type="term" value="C:cytosol"/>
    <property type="evidence" value="ECO:0007669"/>
    <property type="project" value="TreeGrafter"/>
</dbReference>
<comment type="catalytic activity">
    <reaction evidence="12 13">
        <text>GMP + ATP = GDP + ADP</text>
        <dbReference type="Rhea" id="RHEA:20780"/>
        <dbReference type="ChEBI" id="CHEBI:30616"/>
        <dbReference type="ChEBI" id="CHEBI:58115"/>
        <dbReference type="ChEBI" id="CHEBI:58189"/>
        <dbReference type="ChEBI" id="CHEBI:456216"/>
        <dbReference type="EC" id="2.7.4.8"/>
    </reaction>
</comment>
<keyword evidence="10 13" id="KW-0067">ATP-binding</keyword>
<dbReference type="InterPro" id="IPR027417">
    <property type="entry name" value="P-loop_NTPase"/>
</dbReference>
<dbReference type="InterPro" id="IPR017665">
    <property type="entry name" value="Guanylate_kinase"/>
</dbReference>
<keyword evidence="9 13" id="KW-0418">Kinase</keyword>
<dbReference type="EC" id="2.7.4.8" evidence="4 13"/>
<comment type="similarity">
    <text evidence="3 13">Belongs to the guanylate kinase family.</text>
</comment>
<keyword evidence="7 13" id="KW-0808">Transferase</keyword>
<evidence type="ECO:0000256" key="1">
    <source>
        <dbReference type="ARBA" id="ARBA00003531"/>
    </source>
</evidence>
<dbReference type="SUPFAM" id="SSF52540">
    <property type="entry name" value="P-loop containing nucleoside triphosphate hydrolases"/>
    <property type="match status" value="1"/>
</dbReference>
<reference evidence="15 16" key="1">
    <citation type="submission" date="2016-11" db="EMBL/GenBank/DDBJ databases">
        <authorList>
            <person name="Jaros S."/>
            <person name="Januszkiewicz K."/>
            <person name="Wedrychowicz H."/>
        </authorList>
    </citation>
    <scope>NUCLEOTIDE SEQUENCE [LARGE SCALE GENOMIC DNA]</scope>
    <source>
        <strain evidence="15 16">ATCC 23634</strain>
    </source>
</reference>
<dbReference type="InterPro" id="IPR008145">
    <property type="entry name" value="GK/Ca_channel_bsu"/>
</dbReference>
<dbReference type="Pfam" id="PF00625">
    <property type="entry name" value="Guanylate_kin"/>
    <property type="match status" value="1"/>
</dbReference>
<dbReference type="PANTHER" id="PTHR23117">
    <property type="entry name" value="GUANYLATE KINASE-RELATED"/>
    <property type="match status" value="1"/>
</dbReference>
<accession>A0A1K2HSV4</accession>
<evidence type="ECO:0000256" key="5">
    <source>
        <dbReference type="ARBA" id="ARBA00016296"/>
    </source>
</evidence>
<dbReference type="RefSeq" id="WP_072338543.1">
    <property type="nucleotide sequence ID" value="NZ_FPKU01000001.1"/>
</dbReference>
<evidence type="ECO:0000256" key="12">
    <source>
        <dbReference type="ARBA" id="ARBA00048594"/>
    </source>
</evidence>
<dbReference type="InterPro" id="IPR008144">
    <property type="entry name" value="Guanylate_kin-like_dom"/>
</dbReference>
<proteinExistence type="inferred from homology"/>
<dbReference type="AlphaFoldDB" id="A0A1K2HSV4"/>
<evidence type="ECO:0000259" key="14">
    <source>
        <dbReference type="PROSITE" id="PS50052"/>
    </source>
</evidence>
<sequence>MEFPRRGVMLVLASPSGAGKSSISRSLFGQDPNIKLSVSITTRPRRTDEIEGKHYYFVDVPTFERMREDGELLEWARVHDNYYATPRAKVEEELASGNDILFDIDYQGTLQLYEKCRDDMVTVFILPPSIKELRARLERRAQDSRGTIERRLKNARIEMDHYDEYDYVIVNEDLENSVQRVRSILAAARLQRRRLSHLDRFVKGLQDQIDSI</sequence>
<evidence type="ECO:0000256" key="8">
    <source>
        <dbReference type="ARBA" id="ARBA00022741"/>
    </source>
</evidence>
<dbReference type="GO" id="GO:0005524">
    <property type="term" value="F:ATP binding"/>
    <property type="evidence" value="ECO:0007669"/>
    <property type="project" value="UniProtKB-UniRule"/>
</dbReference>
<evidence type="ECO:0000256" key="2">
    <source>
        <dbReference type="ARBA" id="ARBA00004496"/>
    </source>
</evidence>
<keyword evidence="6 13" id="KW-0963">Cytoplasm</keyword>
<dbReference type="CDD" id="cd00071">
    <property type="entry name" value="GMPK"/>
    <property type="match status" value="1"/>
</dbReference>
<feature type="domain" description="Guanylate kinase-like" evidence="14">
    <location>
        <begin position="7"/>
        <end position="186"/>
    </location>
</feature>
<dbReference type="InterPro" id="IPR020590">
    <property type="entry name" value="Guanylate_kinase_CS"/>
</dbReference>
<dbReference type="NCBIfam" id="TIGR03263">
    <property type="entry name" value="guanyl_kin"/>
    <property type="match status" value="1"/>
</dbReference>
<evidence type="ECO:0000256" key="10">
    <source>
        <dbReference type="ARBA" id="ARBA00022840"/>
    </source>
</evidence>
<evidence type="ECO:0000256" key="9">
    <source>
        <dbReference type="ARBA" id="ARBA00022777"/>
    </source>
</evidence>
<comment type="function">
    <text evidence="1 13">Essential for recycling GMP and indirectly, cGMP.</text>
</comment>
<evidence type="ECO:0000256" key="3">
    <source>
        <dbReference type="ARBA" id="ARBA00005790"/>
    </source>
</evidence>
<dbReference type="Gene3D" id="3.40.50.300">
    <property type="entry name" value="P-loop containing nucleotide triphosphate hydrolases"/>
    <property type="match status" value="1"/>
</dbReference>
<dbReference type="PROSITE" id="PS00856">
    <property type="entry name" value="GUANYLATE_KINASE_1"/>
    <property type="match status" value="1"/>
</dbReference>
<dbReference type="PROSITE" id="PS50052">
    <property type="entry name" value="GUANYLATE_KINASE_2"/>
    <property type="match status" value="1"/>
</dbReference>
<evidence type="ECO:0000256" key="6">
    <source>
        <dbReference type="ARBA" id="ARBA00022490"/>
    </source>
</evidence>
<dbReference type="FunFam" id="3.30.63.10:FF:000005">
    <property type="entry name" value="Guanylate kinase"/>
    <property type="match status" value="1"/>
</dbReference>
<evidence type="ECO:0000256" key="7">
    <source>
        <dbReference type="ARBA" id="ARBA00022679"/>
    </source>
</evidence>
<name>A0A1K2HSV4_9HYPH</name>
<dbReference type="GO" id="GO:0004385">
    <property type="term" value="F:GMP kinase activity"/>
    <property type="evidence" value="ECO:0007669"/>
    <property type="project" value="UniProtKB-UniRule"/>
</dbReference>
<feature type="binding site" evidence="13">
    <location>
        <begin position="14"/>
        <end position="21"/>
    </location>
    <ligand>
        <name>ATP</name>
        <dbReference type="ChEBI" id="CHEBI:30616"/>
    </ligand>
</feature>
<dbReference type="STRING" id="665118.SAMN02983003_0185"/>
<dbReference type="HAMAP" id="MF_00328">
    <property type="entry name" value="Guanylate_kinase"/>
    <property type="match status" value="1"/>
</dbReference>
<evidence type="ECO:0000313" key="15">
    <source>
        <dbReference type="EMBL" id="SFZ80874.1"/>
    </source>
</evidence>